<sequence length="234" mass="26593">VIEAKSNQPLIDQLRQAARDVDSDDNPYRAIVSVLMLREGWDVRNVVVIVPLRPYTAKAQILPEQTLGRGLRRMSLPASGIDEQVIIIEHEAFKPFWKNELEEEGLEVEWVPVDSVRPNFRPVYVDKSKLEYDVEVPILSPALVTSTAGLETFGLDDIKPRRVSPPQPSLMRDDKIGYTGVEMLTLRVVERQDIERDFPADPVGYISVMCNLIERECHLTGQFHRLARLLLPVA</sequence>
<accession>X1UH37</accession>
<evidence type="ECO:0008006" key="2">
    <source>
        <dbReference type="Google" id="ProtNLM"/>
    </source>
</evidence>
<proteinExistence type="predicted"/>
<comment type="caution">
    <text evidence="1">The sequence shown here is derived from an EMBL/GenBank/DDBJ whole genome shotgun (WGS) entry which is preliminary data.</text>
</comment>
<dbReference type="EMBL" id="BARW01033966">
    <property type="protein sequence ID" value="GAJ02887.1"/>
    <property type="molecule type" value="Genomic_DNA"/>
</dbReference>
<reference evidence="1" key="1">
    <citation type="journal article" date="2014" name="Front. Microbiol.">
        <title>High frequency of phylogenetically diverse reductive dehalogenase-homologous genes in deep subseafloor sedimentary metagenomes.</title>
        <authorList>
            <person name="Kawai M."/>
            <person name="Futagami T."/>
            <person name="Toyoda A."/>
            <person name="Takaki Y."/>
            <person name="Nishi S."/>
            <person name="Hori S."/>
            <person name="Arai W."/>
            <person name="Tsubouchi T."/>
            <person name="Morono Y."/>
            <person name="Uchiyama I."/>
            <person name="Ito T."/>
            <person name="Fujiyama A."/>
            <person name="Inagaki F."/>
            <person name="Takami H."/>
        </authorList>
    </citation>
    <scope>NUCLEOTIDE SEQUENCE</scope>
    <source>
        <strain evidence="1">Expedition CK06-06</strain>
    </source>
</reference>
<gene>
    <name evidence="1" type="ORF">S12H4_53368</name>
</gene>
<evidence type="ECO:0000313" key="1">
    <source>
        <dbReference type="EMBL" id="GAJ02887.1"/>
    </source>
</evidence>
<name>X1UH37_9ZZZZ</name>
<feature type="non-terminal residue" evidence="1">
    <location>
        <position position="234"/>
    </location>
</feature>
<feature type="non-terminal residue" evidence="1">
    <location>
        <position position="1"/>
    </location>
</feature>
<dbReference type="InterPro" id="IPR027417">
    <property type="entry name" value="P-loop_NTPase"/>
</dbReference>
<protein>
    <recommendedName>
        <fullName evidence="2">Helicase C-terminal domain-containing protein</fullName>
    </recommendedName>
</protein>
<dbReference type="Gene3D" id="3.40.50.300">
    <property type="entry name" value="P-loop containing nucleotide triphosphate hydrolases"/>
    <property type="match status" value="1"/>
</dbReference>
<dbReference type="AlphaFoldDB" id="X1UH37"/>
<organism evidence="1">
    <name type="scientific">marine sediment metagenome</name>
    <dbReference type="NCBI Taxonomy" id="412755"/>
    <lineage>
        <taxon>unclassified sequences</taxon>
        <taxon>metagenomes</taxon>
        <taxon>ecological metagenomes</taxon>
    </lineage>
</organism>